<evidence type="ECO:0000313" key="1">
    <source>
        <dbReference type="EMBL" id="CAB4347664.1"/>
    </source>
</evidence>
<dbReference type="SUPFAM" id="SSF53335">
    <property type="entry name" value="S-adenosyl-L-methionine-dependent methyltransferases"/>
    <property type="match status" value="1"/>
</dbReference>
<reference evidence="1" key="1">
    <citation type="submission" date="2020-05" db="EMBL/GenBank/DDBJ databases">
        <authorList>
            <person name="Chiriac C."/>
            <person name="Salcher M."/>
            <person name="Ghai R."/>
            <person name="Kavagutti S V."/>
        </authorList>
    </citation>
    <scope>NUCLEOTIDE SEQUENCE</scope>
</reference>
<accession>A0A6J5ZYE9</accession>
<proteinExistence type="predicted"/>
<dbReference type="EMBL" id="CAESAO010000252">
    <property type="protein sequence ID" value="CAB4347664.1"/>
    <property type="molecule type" value="Genomic_DNA"/>
</dbReference>
<dbReference type="Gene3D" id="3.40.50.150">
    <property type="entry name" value="Vaccinia Virus protein VP39"/>
    <property type="match status" value="1"/>
</dbReference>
<organism evidence="1">
    <name type="scientific">freshwater metagenome</name>
    <dbReference type="NCBI Taxonomy" id="449393"/>
    <lineage>
        <taxon>unclassified sequences</taxon>
        <taxon>metagenomes</taxon>
        <taxon>ecological metagenomes</taxon>
    </lineage>
</organism>
<sequence>MADWHEEVWAAVPPDAVPERFEQRLELLMADVIEGQRVLDLGCGDGRFSAALVGAGADVVGADASAEAIRRARVIAPEAEFVQSEEGAPLPFADGSFDLVWCGETLEHIVDVAQVLIEIKRVLRPGAMLLATTPNHARLVVAVEALAGRPLERRLDPRSDHLRFFTAHTLRELLSGAGFDQVSVIAVDGPPLLRRSLIARAR</sequence>
<dbReference type="InterPro" id="IPR029063">
    <property type="entry name" value="SAM-dependent_MTases_sf"/>
</dbReference>
<protein>
    <submittedName>
        <fullName evidence="1">Unannotated protein</fullName>
    </submittedName>
</protein>
<dbReference type="CDD" id="cd02440">
    <property type="entry name" value="AdoMet_MTases"/>
    <property type="match status" value="1"/>
</dbReference>
<dbReference type="Pfam" id="PF13489">
    <property type="entry name" value="Methyltransf_23"/>
    <property type="match status" value="1"/>
</dbReference>
<gene>
    <name evidence="1" type="ORF">UFOPK3522_01796</name>
</gene>
<name>A0A6J5ZYE9_9ZZZZ</name>
<dbReference type="AlphaFoldDB" id="A0A6J5ZYE9"/>
<dbReference type="PANTHER" id="PTHR43861">
    <property type="entry name" value="TRANS-ACONITATE 2-METHYLTRANSFERASE-RELATED"/>
    <property type="match status" value="1"/>
</dbReference>